<gene>
    <name evidence="3" type="ORF">JIN84_02645</name>
</gene>
<sequence length="219" mass="23614">MNPSPRFSFLTLVSALAFPTASTFAEVPAAKTPLFNGKDTSGWVSHLKGDAPADQTWSVKDGLLVCTGSPAGFLRTEKSYEQYKFTVEWRFTKPGNTGVVVHMTPPDAVWPKSIECQGMNKSQGDFYLWSGATANNTTPLTGKNGEIRGYRIGRAGEDAEKPAGEWNTFTVICDKDAVTILVNDKEVNKLTGANISSGFIGLQSEGGAFEVKQAVIEPL</sequence>
<dbReference type="RefSeq" id="WP_200349457.1">
    <property type="nucleotide sequence ID" value="NZ_BAABHZ010000010.1"/>
</dbReference>
<protein>
    <submittedName>
        <fullName evidence="3">DUF1080 domain-containing protein</fullName>
    </submittedName>
</protein>
<feature type="chain" id="PRO_5037550365" evidence="1">
    <location>
        <begin position="26"/>
        <end position="219"/>
    </location>
</feature>
<dbReference type="InterPro" id="IPR010496">
    <property type="entry name" value="AL/BT2_dom"/>
</dbReference>
<dbReference type="EMBL" id="JAENIK010000004">
    <property type="protein sequence ID" value="MBK1814495.1"/>
    <property type="molecule type" value="Genomic_DNA"/>
</dbReference>
<proteinExistence type="predicted"/>
<evidence type="ECO:0000313" key="4">
    <source>
        <dbReference type="Proteomes" id="UP000600139"/>
    </source>
</evidence>
<dbReference type="GO" id="GO:0016787">
    <property type="term" value="F:hydrolase activity"/>
    <property type="evidence" value="ECO:0007669"/>
    <property type="project" value="InterPro"/>
</dbReference>
<feature type="signal peptide" evidence="1">
    <location>
        <begin position="1"/>
        <end position="25"/>
    </location>
</feature>
<evidence type="ECO:0000259" key="2">
    <source>
        <dbReference type="Pfam" id="PF06439"/>
    </source>
</evidence>
<name>A0A934R394_9BACT</name>
<dbReference type="Pfam" id="PF06439">
    <property type="entry name" value="3keto-disac_hyd"/>
    <property type="match status" value="1"/>
</dbReference>
<keyword evidence="1" id="KW-0732">Signal</keyword>
<reference evidence="3" key="1">
    <citation type="submission" date="2021-01" db="EMBL/GenBank/DDBJ databases">
        <title>Modified the classification status of verrucomicrobia.</title>
        <authorList>
            <person name="Feng X."/>
        </authorList>
    </citation>
    <scope>NUCLEOTIDE SEQUENCE</scope>
    <source>
        <strain evidence="3">JCM 18052</strain>
    </source>
</reference>
<organism evidence="3 4">
    <name type="scientific">Luteolibacter yonseiensis</name>
    <dbReference type="NCBI Taxonomy" id="1144680"/>
    <lineage>
        <taxon>Bacteria</taxon>
        <taxon>Pseudomonadati</taxon>
        <taxon>Verrucomicrobiota</taxon>
        <taxon>Verrucomicrobiia</taxon>
        <taxon>Verrucomicrobiales</taxon>
        <taxon>Verrucomicrobiaceae</taxon>
        <taxon>Luteolibacter</taxon>
    </lineage>
</organism>
<dbReference type="Proteomes" id="UP000600139">
    <property type="component" value="Unassembled WGS sequence"/>
</dbReference>
<accession>A0A934R394</accession>
<dbReference type="Gene3D" id="2.60.120.560">
    <property type="entry name" value="Exo-inulinase, domain 1"/>
    <property type="match status" value="1"/>
</dbReference>
<feature type="domain" description="3-keto-alpha-glucoside-1,2-lyase/3-keto-2-hydroxy-glucal hydratase" evidence="2">
    <location>
        <begin position="32"/>
        <end position="213"/>
    </location>
</feature>
<dbReference type="AlphaFoldDB" id="A0A934R394"/>
<comment type="caution">
    <text evidence="3">The sequence shown here is derived from an EMBL/GenBank/DDBJ whole genome shotgun (WGS) entry which is preliminary data.</text>
</comment>
<dbReference type="InterPro" id="IPR013320">
    <property type="entry name" value="ConA-like_dom_sf"/>
</dbReference>
<evidence type="ECO:0000313" key="3">
    <source>
        <dbReference type="EMBL" id="MBK1814495.1"/>
    </source>
</evidence>
<evidence type="ECO:0000256" key="1">
    <source>
        <dbReference type="SAM" id="SignalP"/>
    </source>
</evidence>
<keyword evidence="4" id="KW-1185">Reference proteome</keyword>
<dbReference type="SUPFAM" id="SSF49899">
    <property type="entry name" value="Concanavalin A-like lectins/glucanases"/>
    <property type="match status" value="1"/>
</dbReference>